<dbReference type="GO" id="GO:0004674">
    <property type="term" value="F:protein serine/threonine kinase activity"/>
    <property type="evidence" value="ECO:0007669"/>
    <property type="project" value="UniProtKB-KW"/>
</dbReference>
<dbReference type="FunFam" id="2.60.200.20:FF:000065">
    <property type="entry name" value="Serine/threonine-protein kinase RAD53"/>
    <property type="match status" value="1"/>
</dbReference>
<accession>A0A9W9LZX7</accession>
<evidence type="ECO:0000256" key="2">
    <source>
        <dbReference type="ARBA" id="ARBA00005575"/>
    </source>
</evidence>
<evidence type="ECO:0000256" key="5">
    <source>
        <dbReference type="ARBA" id="ARBA00022741"/>
    </source>
</evidence>
<dbReference type="GO" id="GO:0010506">
    <property type="term" value="P:regulation of autophagy"/>
    <property type="evidence" value="ECO:0007669"/>
    <property type="project" value="InterPro"/>
</dbReference>
<keyword evidence="7" id="KW-0072">Autophagy</keyword>
<evidence type="ECO:0000256" key="4">
    <source>
        <dbReference type="ARBA" id="ARBA00019599"/>
    </source>
</evidence>
<dbReference type="Gene3D" id="1.10.510.10">
    <property type="entry name" value="Transferase(Phosphotransferase) domain 1"/>
    <property type="match status" value="1"/>
</dbReference>
<comment type="subcellular location">
    <subcellularLocation>
        <location evidence="1">Preautophagosomal structure membrane</location>
        <topology evidence="1">Peripheral membrane protein</topology>
    </subcellularLocation>
</comment>
<dbReference type="PROSITE" id="PS00107">
    <property type="entry name" value="PROTEIN_KINASE_ATP"/>
    <property type="match status" value="1"/>
</dbReference>
<dbReference type="PROSITE" id="PS50011">
    <property type="entry name" value="PROTEIN_KINASE_DOM"/>
    <property type="match status" value="1"/>
</dbReference>
<reference evidence="13" key="1">
    <citation type="submission" date="2022-11" db="EMBL/GenBank/DDBJ databases">
        <authorList>
            <person name="Petersen C."/>
        </authorList>
    </citation>
    <scope>NUCLEOTIDE SEQUENCE</scope>
    <source>
        <strain evidence="13">IBT 21917</strain>
    </source>
</reference>
<evidence type="ECO:0000256" key="3">
    <source>
        <dbReference type="ARBA" id="ARBA00018572"/>
    </source>
</evidence>
<dbReference type="Pfam" id="PF00069">
    <property type="entry name" value="Pkinase"/>
    <property type="match status" value="1"/>
</dbReference>
<evidence type="ECO:0000259" key="11">
    <source>
        <dbReference type="PROSITE" id="PS50006"/>
    </source>
</evidence>
<dbReference type="SUPFAM" id="SSF56112">
    <property type="entry name" value="Protein kinase-like (PK-like)"/>
    <property type="match status" value="1"/>
</dbReference>
<organism evidence="13 14">
    <name type="scientific">Penicillium capsulatum</name>
    <dbReference type="NCBI Taxonomy" id="69766"/>
    <lineage>
        <taxon>Eukaryota</taxon>
        <taxon>Fungi</taxon>
        <taxon>Dikarya</taxon>
        <taxon>Ascomycota</taxon>
        <taxon>Pezizomycotina</taxon>
        <taxon>Eurotiomycetes</taxon>
        <taxon>Eurotiomycetidae</taxon>
        <taxon>Eurotiales</taxon>
        <taxon>Aspergillaceae</taxon>
        <taxon>Penicillium</taxon>
    </lineage>
</organism>
<dbReference type="Gene3D" id="2.60.200.20">
    <property type="match status" value="1"/>
</dbReference>
<name>A0A9W9LZX7_9EURO</name>
<dbReference type="SMART" id="SM00220">
    <property type="entry name" value="S_TKc"/>
    <property type="match status" value="1"/>
</dbReference>
<dbReference type="InterPro" id="IPR008271">
    <property type="entry name" value="Ser/Thr_kinase_AS"/>
</dbReference>
<feature type="domain" description="FHA" evidence="11">
    <location>
        <begin position="91"/>
        <end position="145"/>
    </location>
</feature>
<dbReference type="OrthoDB" id="504170at2759"/>
<feature type="domain" description="Protein kinase" evidence="12">
    <location>
        <begin position="240"/>
        <end position="432"/>
    </location>
</feature>
<dbReference type="AlphaFoldDB" id="A0A9W9LZX7"/>
<dbReference type="EMBL" id="JAPQKO010000001">
    <property type="protein sequence ID" value="KAJ5183880.1"/>
    <property type="molecule type" value="Genomic_DNA"/>
</dbReference>
<evidence type="ECO:0000256" key="6">
    <source>
        <dbReference type="ARBA" id="ARBA00022840"/>
    </source>
</evidence>
<dbReference type="InterPro" id="IPR008984">
    <property type="entry name" value="SMAD_FHA_dom_sf"/>
</dbReference>
<keyword evidence="10" id="KW-0418">Kinase</keyword>
<keyword evidence="14" id="KW-1185">Reference proteome</keyword>
<dbReference type="InterPro" id="IPR000253">
    <property type="entry name" value="FHA_dom"/>
</dbReference>
<comment type="similarity">
    <text evidence="2">Belongs to the protein kinase superfamily. CAMK Ser/Thr protein kinase family. CHEK2 subfamily.</text>
</comment>
<gene>
    <name evidence="13" type="ORF">N7492_001496</name>
</gene>
<evidence type="ECO:0000256" key="7">
    <source>
        <dbReference type="ARBA" id="ARBA00023006"/>
    </source>
</evidence>
<evidence type="ECO:0000256" key="1">
    <source>
        <dbReference type="ARBA" id="ARBA00004623"/>
    </source>
</evidence>
<keyword evidence="5 9" id="KW-0547">Nucleotide-binding</keyword>
<proteinExistence type="inferred from homology"/>
<dbReference type="InterPro" id="IPR011009">
    <property type="entry name" value="Kinase-like_dom_sf"/>
</dbReference>
<evidence type="ECO:0000256" key="8">
    <source>
        <dbReference type="ARBA" id="ARBA00030237"/>
    </source>
</evidence>
<dbReference type="InterPro" id="IPR017441">
    <property type="entry name" value="Protein_kinase_ATP_BS"/>
</dbReference>
<keyword evidence="10" id="KW-0723">Serine/threonine-protein kinase</keyword>
<dbReference type="InterPro" id="IPR000719">
    <property type="entry name" value="Prot_kinase_dom"/>
</dbReference>
<dbReference type="GO" id="GO:0034045">
    <property type="term" value="C:phagophore assembly site membrane"/>
    <property type="evidence" value="ECO:0007669"/>
    <property type="project" value="UniProtKB-SubCell"/>
</dbReference>
<dbReference type="PROSITE" id="PS50006">
    <property type="entry name" value="FHA_DOMAIN"/>
    <property type="match status" value="1"/>
</dbReference>
<dbReference type="Proteomes" id="UP001146351">
    <property type="component" value="Unassembled WGS sequence"/>
</dbReference>
<dbReference type="GO" id="GO:0006914">
    <property type="term" value="P:autophagy"/>
    <property type="evidence" value="ECO:0007669"/>
    <property type="project" value="UniProtKB-KW"/>
</dbReference>
<keyword evidence="10" id="KW-0808">Transferase</keyword>
<feature type="binding site" evidence="9">
    <location>
        <position position="269"/>
    </location>
    <ligand>
        <name>ATP</name>
        <dbReference type="ChEBI" id="CHEBI:30616"/>
    </ligand>
</feature>
<dbReference type="InterPro" id="IPR045269">
    <property type="entry name" value="Atg1-like"/>
</dbReference>
<protein>
    <recommendedName>
        <fullName evidence="3">Serine/threonine-protein kinase ATG1</fullName>
    </recommendedName>
    <alternativeName>
        <fullName evidence="8">Autophagy-related protein 1</fullName>
    </alternativeName>
    <alternativeName>
        <fullName evidence="4">Serine/threonine-protein kinase atg1</fullName>
    </alternativeName>
</protein>
<evidence type="ECO:0000313" key="14">
    <source>
        <dbReference type="Proteomes" id="UP001146351"/>
    </source>
</evidence>
<reference evidence="13" key="2">
    <citation type="journal article" date="2023" name="IMA Fungus">
        <title>Comparative genomic study of the Penicillium genus elucidates a diverse pangenome and 15 lateral gene transfer events.</title>
        <authorList>
            <person name="Petersen C."/>
            <person name="Sorensen T."/>
            <person name="Nielsen M.R."/>
            <person name="Sondergaard T.E."/>
            <person name="Sorensen J.L."/>
            <person name="Fitzpatrick D.A."/>
            <person name="Frisvad J.C."/>
            <person name="Nielsen K.L."/>
        </authorList>
    </citation>
    <scope>NUCLEOTIDE SEQUENCE</scope>
    <source>
        <strain evidence="13">IBT 21917</strain>
    </source>
</reference>
<dbReference type="PROSITE" id="PS00108">
    <property type="entry name" value="PROTEIN_KINASE_ST"/>
    <property type="match status" value="1"/>
</dbReference>
<sequence length="432" mass="48622">MEATQESTQPCADPRRMGLNNSGLHDQDLADIICILHPTSHAAHDAVAATAALGTQHILQKDVLDFETTEAAALDVALRLSSNVHDLGVGFCFGRNKNRCDLLLAADDEAKRVSNSHFRIYLTGDGIIMLQDTSTNGTIVDNCRLRKNQKDNSRMLTNGSVIQIVTGNQASDEVRFVVRIPSREGFAVQYTQNALRYFERVQKATTGAVHSKARQGVAPPVLSWSVANTYGMHWTGGAMYNVTGQVGKGAFATVYKLATKQHGAIYAAKELDKRRFMKNGILDQKVDNEMKIMRDLTHPNIVQYIDHHEHDRWIYIIMEYVPGGELSTYLQSHGKIAEEMVRTIARQLVRALHYLHKRRITHRDIKPDNILIASLDPLRVKLSDFGLSKVTQEETFLKTFCGTLLYCAPEVYPDYDTYRRGEVRKRRRLGDP</sequence>
<evidence type="ECO:0000256" key="10">
    <source>
        <dbReference type="RuleBase" id="RU000304"/>
    </source>
</evidence>
<evidence type="ECO:0000256" key="9">
    <source>
        <dbReference type="PROSITE-ProRule" id="PRU10141"/>
    </source>
</evidence>
<evidence type="ECO:0000313" key="13">
    <source>
        <dbReference type="EMBL" id="KAJ5183880.1"/>
    </source>
</evidence>
<dbReference type="SUPFAM" id="SSF49879">
    <property type="entry name" value="SMAD/FHA domain"/>
    <property type="match status" value="1"/>
</dbReference>
<dbReference type="PANTHER" id="PTHR24348">
    <property type="entry name" value="SERINE/THREONINE-PROTEIN KINASE UNC-51-RELATED"/>
    <property type="match status" value="1"/>
</dbReference>
<dbReference type="FunFam" id="3.30.200.20:FF:000470">
    <property type="entry name" value="Serine/threonine-protein kinase RAD53"/>
    <property type="match status" value="1"/>
</dbReference>
<keyword evidence="6 9" id="KW-0067">ATP-binding</keyword>
<dbReference type="Pfam" id="PF00498">
    <property type="entry name" value="FHA"/>
    <property type="match status" value="1"/>
</dbReference>
<dbReference type="GO" id="GO:0005524">
    <property type="term" value="F:ATP binding"/>
    <property type="evidence" value="ECO:0007669"/>
    <property type="project" value="UniProtKB-UniRule"/>
</dbReference>
<evidence type="ECO:0000259" key="12">
    <source>
        <dbReference type="PROSITE" id="PS50011"/>
    </source>
</evidence>
<comment type="caution">
    <text evidence="13">The sequence shown here is derived from an EMBL/GenBank/DDBJ whole genome shotgun (WGS) entry which is preliminary data.</text>
</comment>